<feature type="non-terminal residue" evidence="5">
    <location>
        <position position="101"/>
    </location>
</feature>
<sequence>MEPGRVLDALKKLQELPNIIVEGIFSHLSTTYRDDPESDRYNAQQVKIFNDLLTDLDKAGWLPRMVHVGNSPALLAFPQSVTSGYYNALRIGTLFFGYEER</sequence>
<dbReference type="InterPro" id="IPR029066">
    <property type="entry name" value="PLP-binding_barrel"/>
</dbReference>
<organism evidence="5">
    <name type="scientific">marine sediment metagenome</name>
    <dbReference type="NCBI Taxonomy" id="412755"/>
    <lineage>
        <taxon>unclassified sequences</taxon>
        <taxon>metagenomes</taxon>
        <taxon>ecological metagenomes</taxon>
    </lineage>
</organism>
<dbReference type="InterPro" id="IPR001608">
    <property type="entry name" value="Ala_racemase_N"/>
</dbReference>
<reference evidence="5" key="1">
    <citation type="journal article" date="2014" name="Front. Microbiol.">
        <title>High frequency of phylogenetically diverse reductive dehalogenase-homologous genes in deep subseafloor sedimentary metagenomes.</title>
        <authorList>
            <person name="Kawai M."/>
            <person name="Futagami T."/>
            <person name="Toyoda A."/>
            <person name="Takaki Y."/>
            <person name="Nishi S."/>
            <person name="Hori S."/>
            <person name="Arai W."/>
            <person name="Tsubouchi T."/>
            <person name="Morono Y."/>
            <person name="Uchiyama I."/>
            <person name="Ito T."/>
            <person name="Fujiyama A."/>
            <person name="Inagaki F."/>
            <person name="Takami H."/>
        </authorList>
    </citation>
    <scope>NUCLEOTIDE SEQUENCE</scope>
    <source>
        <strain evidence="5">Expedition CK06-06</strain>
    </source>
</reference>
<evidence type="ECO:0000313" key="5">
    <source>
        <dbReference type="EMBL" id="GAI32862.1"/>
    </source>
</evidence>
<comment type="caution">
    <text evidence="5">The sequence shown here is derived from an EMBL/GenBank/DDBJ whole genome shotgun (WGS) entry which is preliminary data.</text>
</comment>
<feature type="domain" description="Alanine racemase N-terminal" evidence="4">
    <location>
        <begin position="3"/>
        <end position="99"/>
    </location>
</feature>
<name>X1MMI4_9ZZZZ</name>
<dbReference type="Pfam" id="PF01168">
    <property type="entry name" value="Ala_racemase_N"/>
    <property type="match status" value="1"/>
</dbReference>
<dbReference type="GO" id="GO:0030170">
    <property type="term" value="F:pyridoxal phosphate binding"/>
    <property type="evidence" value="ECO:0007669"/>
    <property type="project" value="TreeGrafter"/>
</dbReference>
<dbReference type="PANTHER" id="PTHR30511">
    <property type="entry name" value="ALANINE RACEMASE"/>
    <property type="match status" value="1"/>
</dbReference>
<comment type="cofactor">
    <cofactor evidence="1">
        <name>pyridoxal 5'-phosphate</name>
        <dbReference type="ChEBI" id="CHEBI:597326"/>
    </cofactor>
</comment>
<keyword evidence="3" id="KW-0413">Isomerase</keyword>
<dbReference type="AlphaFoldDB" id="X1MMI4"/>
<gene>
    <name evidence="5" type="ORF">S06H3_50835</name>
</gene>
<evidence type="ECO:0000259" key="4">
    <source>
        <dbReference type="Pfam" id="PF01168"/>
    </source>
</evidence>
<dbReference type="GO" id="GO:0005829">
    <property type="term" value="C:cytosol"/>
    <property type="evidence" value="ECO:0007669"/>
    <property type="project" value="TreeGrafter"/>
</dbReference>
<evidence type="ECO:0000256" key="3">
    <source>
        <dbReference type="ARBA" id="ARBA00023235"/>
    </source>
</evidence>
<evidence type="ECO:0000256" key="1">
    <source>
        <dbReference type="ARBA" id="ARBA00001933"/>
    </source>
</evidence>
<dbReference type="SUPFAM" id="SSF51419">
    <property type="entry name" value="PLP-binding barrel"/>
    <property type="match status" value="1"/>
</dbReference>
<evidence type="ECO:0000256" key="2">
    <source>
        <dbReference type="ARBA" id="ARBA00022898"/>
    </source>
</evidence>
<accession>X1MMI4</accession>
<keyword evidence="2" id="KW-0663">Pyridoxal phosphate</keyword>
<dbReference type="Gene3D" id="3.20.20.10">
    <property type="entry name" value="Alanine racemase"/>
    <property type="match status" value="1"/>
</dbReference>
<protein>
    <recommendedName>
        <fullName evidence="4">Alanine racemase N-terminal domain-containing protein</fullName>
    </recommendedName>
</protein>
<proteinExistence type="predicted"/>
<dbReference type="GO" id="GO:0030632">
    <property type="term" value="P:D-alanine biosynthetic process"/>
    <property type="evidence" value="ECO:0007669"/>
    <property type="project" value="TreeGrafter"/>
</dbReference>
<dbReference type="InterPro" id="IPR000821">
    <property type="entry name" value="Ala_racemase"/>
</dbReference>
<dbReference type="GO" id="GO:0008784">
    <property type="term" value="F:alanine racemase activity"/>
    <property type="evidence" value="ECO:0007669"/>
    <property type="project" value="TreeGrafter"/>
</dbReference>
<dbReference type="EMBL" id="BARV01032215">
    <property type="protein sequence ID" value="GAI32862.1"/>
    <property type="molecule type" value="Genomic_DNA"/>
</dbReference>
<dbReference type="PANTHER" id="PTHR30511:SF0">
    <property type="entry name" value="ALANINE RACEMASE, CATABOLIC-RELATED"/>
    <property type="match status" value="1"/>
</dbReference>